<organism evidence="4 5">
    <name type="scientific">Pseudocalidococcus azoricus BACA0444</name>
    <dbReference type="NCBI Taxonomy" id="2918990"/>
    <lineage>
        <taxon>Bacteria</taxon>
        <taxon>Bacillati</taxon>
        <taxon>Cyanobacteriota</taxon>
        <taxon>Cyanophyceae</taxon>
        <taxon>Acaryochloridales</taxon>
        <taxon>Thermosynechococcaceae</taxon>
        <taxon>Pseudocalidococcus</taxon>
        <taxon>Pseudocalidococcus azoricus</taxon>
    </lineage>
</organism>
<dbReference type="InterPro" id="IPR019734">
    <property type="entry name" value="TPR_rpt"/>
</dbReference>
<dbReference type="PROSITE" id="PS50293">
    <property type="entry name" value="TPR_REGION"/>
    <property type="match status" value="3"/>
</dbReference>
<dbReference type="InterPro" id="IPR011990">
    <property type="entry name" value="TPR-like_helical_dom_sf"/>
</dbReference>
<dbReference type="RefSeq" id="WP_322878343.1">
    <property type="nucleotide sequence ID" value="NZ_JAVMIP010000008.1"/>
</dbReference>
<evidence type="ECO:0000256" key="3">
    <source>
        <dbReference type="PROSITE-ProRule" id="PRU00339"/>
    </source>
</evidence>
<dbReference type="EMBL" id="JAVMIP010000008">
    <property type="protein sequence ID" value="MDS3861088.1"/>
    <property type="molecule type" value="Genomic_DNA"/>
</dbReference>
<feature type="repeat" description="TPR" evidence="3">
    <location>
        <begin position="80"/>
        <end position="113"/>
    </location>
</feature>
<evidence type="ECO:0000256" key="2">
    <source>
        <dbReference type="ARBA" id="ARBA00022803"/>
    </source>
</evidence>
<dbReference type="PROSITE" id="PS50005">
    <property type="entry name" value="TPR"/>
    <property type="match status" value="3"/>
</dbReference>
<dbReference type="InterPro" id="IPR047150">
    <property type="entry name" value="SGT"/>
</dbReference>
<feature type="repeat" description="TPR" evidence="3">
    <location>
        <begin position="114"/>
        <end position="147"/>
    </location>
</feature>
<dbReference type="PANTHER" id="PTHR45831">
    <property type="entry name" value="LD24721P"/>
    <property type="match status" value="1"/>
</dbReference>
<evidence type="ECO:0000313" key="4">
    <source>
        <dbReference type="EMBL" id="MDS3861088.1"/>
    </source>
</evidence>
<dbReference type="GO" id="GO:0072380">
    <property type="term" value="C:TRC complex"/>
    <property type="evidence" value="ECO:0007669"/>
    <property type="project" value="TreeGrafter"/>
</dbReference>
<dbReference type="Pfam" id="PF13414">
    <property type="entry name" value="TPR_11"/>
    <property type="match status" value="1"/>
</dbReference>
<evidence type="ECO:0000256" key="1">
    <source>
        <dbReference type="ARBA" id="ARBA00022737"/>
    </source>
</evidence>
<name>A0AAE4JXH4_9CYAN</name>
<keyword evidence="1" id="KW-0677">Repeat</keyword>
<dbReference type="AlphaFoldDB" id="A0AAE4JXH4"/>
<dbReference type="GO" id="GO:0016020">
    <property type="term" value="C:membrane"/>
    <property type="evidence" value="ECO:0007669"/>
    <property type="project" value="TreeGrafter"/>
</dbReference>
<dbReference type="SUPFAM" id="SSF48452">
    <property type="entry name" value="TPR-like"/>
    <property type="match status" value="1"/>
</dbReference>
<feature type="repeat" description="TPR" evidence="3">
    <location>
        <begin position="148"/>
        <end position="181"/>
    </location>
</feature>
<protein>
    <submittedName>
        <fullName evidence="4">Tetratricopeptide repeat protein</fullName>
    </submittedName>
</protein>
<dbReference type="SMART" id="SM00028">
    <property type="entry name" value="TPR"/>
    <property type="match status" value="4"/>
</dbReference>
<dbReference type="Proteomes" id="UP001268256">
    <property type="component" value="Unassembled WGS sequence"/>
</dbReference>
<dbReference type="GO" id="GO:0060090">
    <property type="term" value="F:molecular adaptor activity"/>
    <property type="evidence" value="ECO:0007669"/>
    <property type="project" value="TreeGrafter"/>
</dbReference>
<sequence>MSILLAGALAPVTLAQPRANSLLPSLAVATLTPAEVQQQLQIKPETAQDYYNLGLVAQGQGDFPQAIAYFTQAITQQGLADYYFARGLAQADLGDHLKALDDYNQAIELDPNFASAFYNRGMTYLALQNLPAAVNNFDQAIALDPEFVAAYYSRGMAYFDMGKIELARQDYNRSLSLSPTMSASYYDQAPRPLTGGGD</sequence>
<keyword evidence="2 3" id="KW-0802">TPR repeat</keyword>
<keyword evidence="5" id="KW-1185">Reference proteome</keyword>
<reference evidence="5" key="1">
    <citation type="submission" date="2023-07" db="EMBL/GenBank/DDBJ databases">
        <authorList>
            <person name="Luz R."/>
            <person name="Cordeiro R."/>
            <person name="Fonseca A."/>
            <person name="Goncalves V."/>
        </authorList>
    </citation>
    <scope>NUCLEOTIDE SEQUENCE [LARGE SCALE GENOMIC DNA]</scope>
    <source>
        <strain evidence="5">BACA0444</strain>
    </source>
</reference>
<dbReference type="Pfam" id="PF13432">
    <property type="entry name" value="TPR_16"/>
    <property type="match status" value="1"/>
</dbReference>
<dbReference type="GO" id="GO:0006620">
    <property type="term" value="P:post-translational protein targeting to endoplasmic reticulum membrane"/>
    <property type="evidence" value="ECO:0007669"/>
    <property type="project" value="TreeGrafter"/>
</dbReference>
<accession>A0AAE4JXH4</accession>
<comment type="caution">
    <text evidence="4">The sequence shown here is derived from an EMBL/GenBank/DDBJ whole genome shotgun (WGS) entry which is preliminary data.</text>
</comment>
<dbReference type="PANTHER" id="PTHR45831:SF2">
    <property type="entry name" value="LD24721P"/>
    <property type="match status" value="1"/>
</dbReference>
<proteinExistence type="predicted"/>
<gene>
    <name evidence="4" type="ORF">RIF25_09750</name>
</gene>
<dbReference type="Gene3D" id="1.25.40.10">
    <property type="entry name" value="Tetratricopeptide repeat domain"/>
    <property type="match status" value="2"/>
</dbReference>
<evidence type="ECO:0000313" key="5">
    <source>
        <dbReference type="Proteomes" id="UP001268256"/>
    </source>
</evidence>